<dbReference type="RefSeq" id="WP_342310610.1">
    <property type="nucleotide sequence ID" value="NZ_CP150850.1"/>
</dbReference>
<name>A0ABZ3BP42_BURPY</name>
<reference evidence="2 3" key="1">
    <citation type="submission" date="2024-04" db="EMBL/GenBank/DDBJ databases">
        <title>Biological Control Activity of Plant Growth Promoting Rhizobacteria Burkholderia pyrrocinia BX1 against Tobacco black shank Introduction Tobacco black shank (TBS) caused by the oomycete Phytophthora. nicotianae (P. nicotianae) has become a destructive soil.</title>
        <authorList>
            <person name="Liu X."/>
            <person name="Shu C."/>
        </authorList>
    </citation>
    <scope>NUCLEOTIDE SEQUENCE [LARGE SCALE GENOMIC DNA]</scope>
    <source>
        <strain evidence="2 3">BX1</strain>
    </source>
</reference>
<dbReference type="PIRSF" id="PIRSF018266">
    <property type="entry name" value="FecR"/>
    <property type="match status" value="1"/>
</dbReference>
<gene>
    <name evidence="2" type="ORF">WN985_30230</name>
</gene>
<dbReference type="Proteomes" id="UP001484179">
    <property type="component" value="Chromosome 2"/>
</dbReference>
<keyword evidence="3" id="KW-1185">Reference proteome</keyword>
<dbReference type="Pfam" id="PF04773">
    <property type="entry name" value="FecR"/>
    <property type="match status" value="1"/>
</dbReference>
<evidence type="ECO:0000313" key="2">
    <source>
        <dbReference type="EMBL" id="WZW56766.1"/>
    </source>
</evidence>
<evidence type="ECO:0000259" key="1">
    <source>
        <dbReference type="Pfam" id="PF04773"/>
    </source>
</evidence>
<dbReference type="EMBL" id="CP150850">
    <property type="protein sequence ID" value="WZW56766.1"/>
    <property type="molecule type" value="Genomic_DNA"/>
</dbReference>
<sequence length="280" mass="30530">MPMLPEPSRSHDSKPLQDGSLDTFKDALRARYPLDVVVRRAARRRTIRRVVGGTMLTVVSAVSIWLVDPAYRVETLQTAVGEHRDWSLADGSRLALNTGSSARVEWHVRSRRLSIERGEASIEVAHSPYRPLVTYAGDVTIHDIGTTFAVRRGTADVRIGVESGSVAVAVGAHAPVTLQPNQSVVVEGARIGMPQRFDPADALGWRDGRLVFDGTPLSVAIAEIRRYRTAPVDLDPRVANLRLSGQFNTDNVDALLDMLPGVLPLKVKRTANGAVTVAHR</sequence>
<proteinExistence type="predicted"/>
<dbReference type="PANTHER" id="PTHR30273">
    <property type="entry name" value="PERIPLASMIC SIGNAL SENSOR AND SIGMA FACTOR ACTIVATOR FECR-RELATED"/>
    <property type="match status" value="1"/>
</dbReference>
<dbReference type="PANTHER" id="PTHR30273:SF2">
    <property type="entry name" value="PROTEIN FECR"/>
    <property type="match status" value="1"/>
</dbReference>
<accession>A0ABZ3BP42</accession>
<protein>
    <submittedName>
        <fullName evidence="2">FecR domain-containing protein</fullName>
    </submittedName>
</protein>
<evidence type="ECO:0000313" key="3">
    <source>
        <dbReference type="Proteomes" id="UP001484179"/>
    </source>
</evidence>
<dbReference type="Gene3D" id="3.55.50.30">
    <property type="match status" value="1"/>
</dbReference>
<dbReference type="InterPro" id="IPR006860">
    <property type="entry name" value="FecR"/>
</dbReference>
<organism evidence="2 3">
    <name type="scientific">Burkholderia pyrrocinia</name>
    <name type="common">Pseudomonas pyrrocinia</name>
    <dbReference type="NCBI Taxonomy" id="60550"/>
    <lineage>
        <taxon>Bacteria</taxon>
        <taxon>Pseudomonadati</taxon>
        <taxon>Pseudomonadota</taxon>
        <taxon>Betaproteobacteria</taxon>
        <taxon>Burkholderiales</taxon>
        <taxon>Burkholderiaceae</taxon>
        <taxon>Burkholderia</taxon>
        <taxon>Burkholderia cepacia complex</taxon>
    </lineage>
</organism>
<feature type="domain" description="FecR protein" evidence="1">
    <location>
        <begin position="75"/>
        <end position="166"/>
    </location>
</feature>
<dbReference type="InterPro" id="IPR012373">
    <property type="entry name" value="Ferrdict_sens_TM"/>
</dbReference>
<dbReference type="Gene3D" id="2.60.120.1440">
    <property type="match status" value="1"/>
</dbReference>